<dbReference type="AlphaFoldDB" id="A0A5C3KBQ6"/>
<sequence length="189" mass="21235">TLQGLFISGDITHSSTSAAAAGSYHSLTKEVAVILGIMFKHAFPHWYERYRLAFDAGVWLPEDPGPFLGRAVIFKLQGRLHKDRQDLGPSVCFGVGRYSGAEMLFPQFGAKLAYLPGEVCIFYSSDLYHMVAPYQALQPSEEDKRDQISPGRIGSVFFFPKESFKELYDKPEGWGYKTQWGKNSHLFAV</sequence>
<dbReference type="Gene3D" id="3.60.130.30">
    <property type="match status" value="1"/>
</dbReference>
<dbReference type="EMBL" id="ML210553">
    <property type="protein sequence ID" value="TFK17187.1"/>
    <property type="molecule type" value="Genomic_DNA"/>
</dbReference>
<evidence type="ECO:0008006" key="3">
    <source>
        <dbReference type="Google" id="ProtNLM"/>
    </source>
</evidence>
<keyword evidence="2" id="KW-1185">Reference proteome</keyword>
<organism evidence="1 2">
    <name type="scientific">Coprinopsis marcescibilis</name>
    <name type="common">Agaric fungus</name>
    <name type="synonym">Psathyrella marcescibilis</name>
    <dbReference type="NCBI Taxonomy" id="230819"/>
    <lineage>
        <taxon>Eukaryota</taxon>
        <taxon>Fungi</taxon>
        <taxon>Dikarya</taxon>
        <taxon>Basidiomycota</taxon>
        <taxon>Agaricomycotina</taxon>
        <taxon>Agaricomycetes</taxon>
        <taxon>Agaricomycetidae</taxon>
        <taxon>Agaricales</taxon>
        <taxon>Agaricineae</taxon>
        <taxon>Psathyrellaceae</taxon>
        <taxon>Coprinopsis</taxon>
    </lineage>
</organism>
<gene>
    <name evidence="1" type="ORF">FA15DRAFT_605591</name>
</gene>
<dbReference type="Proteomes" id="UP000307440">
    <property type="component" value="Unassembled WGS sequence"/>
</dbReference>
<dbReference type="OrthoDB" id="2658103at2759"/>
<evidence type="ECO:0000313" key="1">
    <source>
        <dbReference type="EMBL" id="TFK17187.1"/>
    </source>
</evidence>
<accession>A0A5C3KBQ6</accession>
<evidence type="ECO:0000313" key="2">
    <source>
        <dbReference type="Proteomes" id="UP000307440"/>
    </source>
</evidence>
<feature type="non-terminal residue" evidence="1">
    <location>
        <position position="1"/>
    </location>
</feature>
<proteinExistence type="predicted"/>
<name>A0A5C3KBQ6_COPMA</name>
<protein>
    <recommendedName>
        <fullName evidence="3">2OGFeDO JBP1/TET oxygenase domain-containing protein</fullName>
    </recommendedName>
</protein>
<reference evidence="1 2" key="1">
    <citation type="journal article" date="2019" name="Nat. Ecol. Evol.">
        <title>Megaphylogeny resolves global patterns of mushroom evolution.</title>
        <authorList>
            <person name="Varga T."/>
            <person name="Krizsan K."/>
            <person name="Foldi C."/>
            <person name="Dima B."/>
            <person name="Sanchez-Garcia M."/>
            <person name="Sanchez-Ramirez S."/>
            <person name="Szollosi G.J."/>
            <person name="Szarkandi J.G."/>
            <person name="Papp V."/>
            <person name="Albert L."/>
            <person name="Andreopoulos W."/>
            <person name="Angelini C."/>
            <person name="Antonin V."/>
            <person name="Barry K.W."/>
            <person name="Bougher N.L."/>
            <person name="Buchanan P."/>
            <person name="Buyck B."/>
            <person name="Bense V."/>
            <person name="Catcheside P."/>
            <person name="Chovatia M."/>
            <person name="Cooper J."/>
            <person name="Damon W."/>
            <person name="Desjardin D."/>
            <person name="Finy P."/>
            <person name="Geml J."/>
            <person name="Haridas S."/>
            <person name="Hughes K."/>
            <person name="Justo A."/>
            <person name="Karasinski D."/>
            <person name="Kautmanova I."/>
            <person name="Kiss B."/>
            <person name="Kocsube S."/>
            <person name="Kotiranta H."/>
            <person name="LaButti K.M."/>
            <person name="Lechner B.E."/>
            <person name="Liimatainen K."/>
            <person name="Lipzen A."/>
            <person name="Lukacs Z."/>
            <person name="Mihaltcheva S."/>
            <person name="Morgado L.N."/>
            <person name="Niskanen T."/>
            <person name="Noordeloos M.E."/>
            <person name="Ohm R.A."/>
            <person name="Ortiz-Santana B."/>
            <person name="Ovrebo C."/>
            <person name="Racz N."/>
            <person name="Riley R."/>
            <person name="Savchenko A."/>
            <person name="Shiryaev A."/>
            <person name="Soop K."/>
            <person name="Spirin V."/>
            <person name="Szebenyi C."/>
            <person name="Tomsovsky M."/>
            <person name="Tulloss R.E."/>
            <person name="Uehling J."/>
            <person name="Grigoriev I.V."/>
            <person name="Vagvolgyi C."/>
            <person name="Papp T."/>
            <person name="Martin F.M."/>
            <person name="Miettinen O."/>
            <person name="Hibbett D.S."/>
            <person name="Nagy L.G."/>
        </authorList>
    </citation>
    <scope>NUCLEOTIDE SEQUENCE [LARGE SCALE GENOMIC DNA]</scope>
    <source>
        <strain evidence="1 2">CBS 121175</strain>
    </source>
</reference>